<evidence type="ECO:0000256" key="1">
    <source>
        <dbReference type="SAM" id="Coils"/>
    </source>
</evidence>
<feature type="domain" description="YhaN AAA" evidence="2">
    <location>
        <begin position="1"/>
        <end position="202"/>
    </location>
</feature>
<name>A0A0R1P520_9LACO</name>
<dbReference type="Gene3D" id="3.40.50.300">
    <property type="entry name" value="P-loop containing nucleotide triphosphate hydrolases"/>
    <property type="match status" value="2"/>
</dbReference>
<gene>
    <name evidence="3" type="ORF">FC98_GL000272</name>
</gene>
<evidence type="ECO:0000259" key="2">
    <source>
        <dbReference type="Pfam" id="PF13514"/>
    </source>
</evidence>
<dbReference type="PANTHER" id="PTHR41259">
    <property type="entry name" value="DOUBLE-STRAND BREAK REPAIR RAD50 ATPASE, PUTATIVE-RELATED"/>
    <property type="match status" value="1"/>
</dbReference>
<dbReference type="AlphaFoldDB" id="A0A0R1P520"/>
<dbReference type="SUPFAM" id="SSF52540">
    <property type="entry name" value="P-loop containing nucleoside triphosphate hydrolases"/>
    <property type="match status" value="1"/>
</dbReference>
<dbReference type="Proteomes" id="UP000051439">
    <property type="component" value="Unassembled WGS sequence"/>
</dbReference>
<protein>
    <recommendedName>
        <fullName evidence="2">YhaN AAA domain-containing protein</fullName>
    </recommendedName>
</protein>
<dbReference type="PATRIC" id="fig|1423766.4.peg.270"/>
<dbReference type="RefSeq" id="WP_056949070.1">
    <property type="nucleotide sequence ID" value="NZ_AZEB01000001.1"/>
</dbReference>
<dbReference type="Pfam" id="PF13514">
    <property type="entry name" value="AAA_27"/>
    <property type="match status" value="1"/>
</dbReference>
<dbReference type="InterPro" id="IPR038734">
    <property type="entry name" value="YhaN_AAA"/>
</dbReference>
<keyword evidence="1" id="KW-0175">Coiled coil</keyword>
<dbReference type="EMBL" id="AZEB01000001">
    <property type="protein sequence ID" value="KRL23544.1"/>
    <property type="molecule type" value="Genomic_DNA"/>
</dbReference>
<evidence type="ECO:0000313" key="4">
    <source>
        <dbReference type="Proteomes" id="UP000051439"/>
    </source>
</evidence>
<keyword evidence="4" id="KW-1185">Reference proteome</keyword>
<comment type="caution">
    <text evidence="3">The sequence shown here is derived from an EMBL/GenBank/DDBJ whole genome shotgun (WGS) entry which is preliminary data.</text>
</comment>
<feature type="coiled-coil region" evidence="1">
    <location>
        <begin position="545"/>
        <end position="690"/>
    </location>
</feature>
<organism evidence="3 4">
    <name type="scientific">Lentilactobacillus kisonensis DSM 19906 = JCM 15041</name>
    <dbReference type="NCBI Taxonomy" id="1423766"/>
    <lineage>
        <taxon>Bacteria</taxon>
        <taxon>Bacillati</taxon>
        <taxon>Bacillota</taxon>
        <taxon>Bacilli</taxon>
        <taxon>Lactobacillales</taxon>
        <taxon>Lactobacillaceae</taxon>
        <taxon>Lentilactobacillus</taxon>
    </lineage>
</organism>
<sequence>MNIKSLTIYGYGKWIDQRIPIDHKLQVIYGPNEAGKSTIIDFIESMLFGFQNKKQAVHGQYRPRTSKAYGGELRFSEAGHNYKLVRTDGPKGGDVKLFDVDHDTELPANTFLEMISPIDRQSYNQLFYFGDFDEKQFYKTDEMSLAIQIQRIGVTDADKWVGLQRALTKTADNLYKPRGRTKLINVKLRKYHELSAKITNAQKAYPEYLDRQAELDRALTNFNSYQAELSAAQQQLDKDRHLMSFLPLVQERAALDQVTTQDLKAAFTDADQAEFNRLNLVIKSTRAQVGENQVKISVLKEEITDSPARKFYESNRQTIERLTAQLPHQRDLAAHIVFLTDQRQANQVKMNDLQLRLPKNASGTVPKPFPNSGVATVNDLLRQEATLFDQLGTKTNSRQTRHRPVVKQSRIGYYVGAGIVAIGTVLLHQLPFSWVGYLLAIGILIWGLDQSDKPAIVPIMPQVDDQELKQQLTTIQSKLATIRSKYALTGIDQSKWIPIQAQLQQLQALQTSEEDIASQLGAEQRQYDQFIDDWRFAQDWVQFDRTNYLENIDELERTITDWQQQVADYQAKQKNLTIYQQLEDQAAKKLEEANQQKTAFLQSRHVKSDDDFIAGINQQKQLREKLRRKNELSQQLKDSKLLIPSEIDKSQLTNKIDHEDKQVSQLQKQLSALSEKKAELKIQIANLVKSGTYFDLRQELANLETDILEDVHRLIALRLADKWIQNVLNIATRGRVPKILKLAKRYFAILTGQRYQDILFENEISVLRNDDVEFAINELSKGTLEQLYLALVFSMAIGFSDQYPLPIMIDDGFVNFDKKRRQAAFEVLKEVSDQTQVLYFTANLEENTNEFDVIDLSQF</sequence>
<dbReference type="InterPro" id="IPR027417">
    <property type="entry name" value="P-loop_NTPase"/>
</dbReference>
<proteinExistence type="predicted"/>
<accession>A0A0R1P520</accession>
<evidence type="ECO:0000313" key="3">
    <source>
        <dbReference type="EMBL" id="KRL23544.1"/>
    </source>
</evidence>
<reference evidence="3 4" key="1">
    <citation type="journal article" date="2015" name="Genome Announc.">
        <title>Expanding the biotechnology potential of lactobacilli through comparative genomics of 213 strains and associated genera.</title>
        <authorList>
            <person name="Sun Z."/>
            <person name="Harris H.M."/>
            <person name="McCann A."/>
            <person name="Guo C."/>
            <person name="Argimon S."/>
            <person name="Zhang W."/>
            <person name="Yang X."/>
            <person name="Jeffery I.B."/>
            <person name="Cooney J.C."/>
            <person name="Kagawa T.F."/>
            <person name="Liu W."/>
            <person name="Song Y."/>
            <person name="Salvetti E."/>
            <person name="Wrobel A."/>
            <person name="Rasinkangas P."/>
            <person name="Parkhill J."/>
            <person name="Rea M.C."/>
            <person name="O'Sullivan O."/>
            <person name="Ritari J."/>
            <person name="Douillard F.P."/>
            <person name="Paul Ross R."/>
            <person name="Yang R."/>
            <person name="Briner A.E."/>
            <person name="Felis G.E."/>
            <person name="de Vos W.M."/>
            <person name="Barrangou R."/>
            <person name="Klaenhammer T.R."/>
            <person name="Caufield P.W."/>
            <person name="Cui Y."/>
            <person name="Zhang H."/>
            <person name="O'Toole P.W."/>
        </authorList>
    </citation>
    <scope>NUCLEOTIDE SEQUENCE [LARGE SCALE GENOMIC DNA]</scope>
    <source>
        <strain evidence="3 4">DSM 19906</strain>
    </source>
</reference>
<dbReference type="PANTHER" id="PTHR41259:SF1">
    <property type="entry name" value="DOUBLE-STRAND BREAK REPAIR RAD50 ATPASE, PUTATIVE-RELATED"/>
    <property type="match status" value="1"/>
</dbReference>